<sequence>MASTIDLPRYQIRESKIVHKSPILHPLARFITEETAAMMFGIDFEDIYRITCLRYVVHVHGKGVSRFVSYADFPPISAVNPPTVTDFVFWHKRWRKKPATEFWQNFYTHQFQQAVWESELLEWGKIVNSVKSLLSETGLQNLRDIYIEKKSWL</sequence>
<accession>A0A926ZFJ4</accession>
<evidence type="ECO:0000313" key="1">
    <source>
        <dbReference type="EMBL" id="MBD2180142.1"/>
    </source>
</evidence>
<dbReference type="AlphaFoldDB" id="A0A926ZFJ4"/>
<gene>
    <name evidence="1" type="ORF">H6G03_03260</name>
</gene>
<evidence type="ECO:0000313" key="2">
    <source>
        <dbReference type="Proteomes" id="UP000641646"/>
    </source>
</evidence>
<reference evidence="1" key="1">
    <citation type="journal article" date="2015" name="ISME J.">
        <title>Draft Genome Sequence of Streptomyces incarnatus NRRL8089, which Produces the Nucleoside Antibiotic Sinefungin.</title>
        <authorList>
            <person name="Oshima K."/>
            <person name="Hattori M."/>
            <person name="Shimizu H."/>
            <person name="Fukuda K."/>
            <person name="Nemoto M."/>
            <person name="Inagaki K."/>
            <person name="Tamura T."/>
        </authorList>
    </citation>
    <scope>NUCLEOTIDE SEQUENCE</scope>
    <source>
        <strain evidence="1">FACHB-1375</strain>
    </source>
</reference>
<name>A0A926ZFJ4_9CYAN</name>
<protein>
    <submittedName>
        <fullName evidence="1">Uncharacterized protein</fullName>
    </submittedName>
</protein>
<reference evidence="1" key="2">
    <citation type="submission" date="2020-08" db="EMBL/GenBank/DDBJ databases">
        <authorList>
            <person name="Chen M."/>
            <person name="Teng W."/>
            <person name="Zhao L."/>
            <person name="Hu C."/>
            <person name="Zhou Y."/>
            <person name="Han B."/>
            <person name="Song L."/>
            <person name="Shu W."/>
        </authorList>
    </citation>
    <scope>NUCLEOTIDE SEQUENCE</scope>
    <source>
        <strain evidence="1">FACHB-1375</strain>
    </source>
</reference>
<keyword evidence="2" id="KW-1185">Reference proteome</keyword>
<comment type="caution">
    <text evidence="1">The sequence shown here is derived from an EMBL/GenBank/DDBJ whole genome shotgun (WGS) entry which is preliminary data.</text>
</comment>
<organism evidence="1 2">
    <name type="scientific">Aerosakkonema funiforme FACHB-1375</name>
    <dbReference type="NCBI Taxonomy" id="2949571"/>
    <lineage>
        <taxon>Bacteria</taxon>
        <taxon>Bacillati</taxon>
        <taxon>Cyanobacteriota</taxon>
        <taxon>Cyanophyceae</taxon>
        <taxon>Oscillatoriophycideae</taxon>
        <taxon>Aerosakkonematales</taxon>
        <taxon>Aerosakkonemataceae</taxon>
        <taxon>Aerosakkonema</taxon>
    </lineage>
</organism>
<dbReference type="Proteomes" id="UP000641646">
    <property type="component" value="Unassembled WGS sequence"/>
</dbReference>
<dbReference type="EMBL" id="JACJPW010000005">
    <property type="protein sequence ID" value="MBD2180142.1"/>
    <property type="molecule type" value="Genomic_DNA"/>
</dbReference>
<proteinExistence type="predicted"/>